<keyword evidence="6" id="KW-0819">tRNA processing</keyword>
<evidence type="ECO:0000313" key="17">
    <source>
        <dbReference type="Proteomes" id="UP001165160"/>
    </source>
</evidence>
<dbReference type="InterPro" id="IPR046884">
    <property type="entry name" value="MnmA-like_central"/>
</dbReference>
<keyword evidence="10" id="KW-1015">Disulfide bond</keyword>
<evidence type="ECO:0000256" key="4">
    <source>
        <dbReference type="ARBA" id="ARBA00022555"/>
    </source>
</evidence>
<feature type="domain" description="Fe-S metabolism associated" evidence="13">
    <location>
        <begin position="238"/>
        <end position="326"/>
    </location>
</feature>
<evidence type="ECO:0000256" key="3">
    <source>
        <dbReference type="ARBA" id="ARBA00011953"/>
    </source>
</evidence>
<dbReference type="Gene3D" id="3.40.50.620">
    <property type="entry name" value="HUPs"/>
    <property type="match status" value="1"/>
</dbReference>
<dbReference type="Proteomes" id="UP001165160">
    <property type="component" value="Unassembled WGS sequence"/>
</dbReference>
<dbReference type="Gene3D" id="2.40.30.10">
    <property type="entry name" value="Translation factors"/>
    <property type="match status" value="1"/>
</dbReference>
<dbReference type="SUPFAM" id="SSF82649">
    <property type="entry name" value="SufE/NifU"/>
    <property type="match status" value="1"/>
</dbReference>
<evidence type="ECO:0000256" key="11">
    <source>
        <dbReference type="ARBA" id="ARBA00049564"/>
    </source>
</evidence>
<accession>A0A9W7BQV0</accession>
<dbReference type="Gene3D" id="2.30.30.280">
    <property type="entry name" value="Adenine nucleotide alpha hydrolases-like domains"/>
    <property type="match status" value="1"/>
</dbReference>
<dbReference type="NCBIfam" id="TIGR00420">
    <property type="entry name" value="trmU"/>
    <property type="match status" value="1"/>
</dbReference>
<dbReference type="GO" id="GO:0005524">
    <property type="term" value="F:ATP binding"/>
    <property type="evidence" value="ECO:0007669"/>
    <property type="project" value="UniProtKB-KW"/>
</dbReference>
<comment type="function">
    <text evidence="1">Catalyzes the 2-thiolation of uridine at the wobble position (U34) of mitochondrial tRNA(Lys), tRNA(Glu) and tRNA(Gln). Required for the formation of 5-taurinomethyl-2-thiouridine (tm5s2U) of mitochondrial tRNA(Lys), tRNA(Glu), and tRNA(Gln) at the wobble position. ATP is required to activate the C2 atom of the wobble base.</text>
</comment>
<evidence type="ECO:0000256" key="2">
    <source>
        <dbReference type="ARBA" id="ARBA00006191"/>
    </source>
</evidence>
<comment type="catalytic activity">
    <reaction evidence="11">
        <text>5-taurinomethyluridine(34) in tRNA + S-sulfanyl-L-cysteinyl-[protein] + AH2 + ATP = 5-taurinomethyl-2-thiouridine(34) in tRNA + L-cysteinyl-[protein] + A + AMP + diphosphate + H(+)</text>
        <dbReference type="Rhea" id="RHEA:47040"/>
        <dbReference type="Rhea" id="RHEA-COMP:10131"/>
        <dbReference type="Rhea" id="RHEA-COMP:11726"/>
        <dbReference type="Rhea" id="RHEA-COMP:11732"/>
        <dbReference type="Rhea" id="RHEA-COMP:11733"/>
        <dbReference type="ChEBI" id="CHEBI:13193"/>
        <dbReference type="ChEBI" id="CHEBI:15378"/>
        <dbReference type="ChEBI" id="CHEBI:17499"/>
        <dbReference type="ChEBI" id="CHEBI:29950"/>
        <dbReference type="ChEBI" id="CHEBI:30616"/>
        <dbReference type="ChEBI" id="CHEBI:33019"/>
        <dbReference type="ChEBI" id="CHEBI:61963"/>
        <dbReference type="ChEBI" id="CHEBI:87171"/>
        <dbReference type="ChEBI" id="CHEBI:87172"/>
        <dbReference type="ChEBI" id="CHEBI:456215"/>
        <dbReference type="EC" id="2.8.1.14"/>
    </reaction>
</comment>
<comment type="caution">
    <text evidence="16">The sequence shown here is derived from an EMBL/GenBank/DDBJ whole genome shotgun (WGS) entry which is preliminary data.</text>
</comment>
<dbReference type="Pfam" id="PF03054">
    <property type="entry name" value="tRNA_Me_trans"/>
    <property type="match status" value="1"/>
</dbReference>
<dbReference type="EC" id="2.8.1.14" evidence="3"/>
<gene>
    <name evidence="16" type="ORF">TrVE_jg9943</name>
</gene>
<evidence type="ECO:0000256" key="9">
    <source>
        <dbReference type="ARBA" id="ARBA00022884"/>
    </source>
</evidence>
<feature type="domain" description="tRNA-specific 2-thiouridylase MnmA-like central" evidence="15">
    <location>
        <begin position="549"/>
        <end position="619"/>
    </location>
</feature>
<keyword evidence="7" id="KW-0547">Nucleotide-binding</keyword>
<keyword evidence="4" id="KW-0820">tRNA-binding</keyword>
<dbReference type="InterPro" id="IPR051305">
    <property type="entry name" value="tRNA_2-thiouridylase_MnmA"/>
</dbReference>
<evidence type="ECO:0000256" key="12">
    <source>
        <dbReference type="SAM" id="SignalP"/>
    </source>
</evidence>
<protein>
    <recommendedName>
        <fullName evidence="3">tRNA-5-taurinomethyluridine 2-sulfurtransferase</fullName>
        <ecNumber evidence="3">2.8.1.14</ecNumber>
    </recommendedName>
</protein>
<dbReference type="GO" id="GO:0008033">
    <property type="term" value="P:tRNA processing"/>
    <property type="evidence" value="ECO:0007669"/>
    <property type="project" value="UniProtKB-KW"/>
</dbReference>
<keyword evidence="5" id="KW-0808">Transferase</keyword>
<evidence type="ECO:0000259" key="15">
    <source>
        <dbReference type="Pfam" id="PF20259"/>
    </source>
</evidence>
<evidence type="ECO:0000256" key="1">
    <source>
        <dbReference type="ARBA" id="ARBA00003986"/>
    </source>
</evidence>
<dbReference type="NCBIfam" id="NF001138">
    <property type="entry name" value="PRK00143.1"/>
    <property type="match status" value="1"/>
</dbReference>
<organism evidence="16 17">
    <name type="scientific">Triparma verrucosa</name>
    <dbReference type="NCBI Taxonomy" id="1606542"/>
    <lineage>
        <taxon>Eukaryota</taxon>
        <taxon>Sar</taxon>
        <taxon>Stramenopiles</taxon>
        <taxon>Ochrophyta</taxon>
        <taxon>Bolidophyceae</taxon>
        <taxon>Parmales</taxon>
        <taxon>Triparmaceae</taxon>
        <taxon>Triparma</taxon>
    </lineage>
</organism>
<evidence type="ECO:0000256" key="10">
    <source>
        <dbReference type="ARBA" id="ARBA00023157"/>
    </source>
</evidence>
<dbReference type="GO" id="GO:0061708">
    <property type="term" value="F:tRNA-5-taurinomethyluridine 2-sulfurtransferase"/>
    <property type="evidence" value="ECO:0007669"/>
    <property type="project" value="UniProtKB-EC"/>
</dbReference>
<keyword evidence="17" id="KW-1185">Reference proteome</keyword>
<evidence type="ECO:0000259" key="14">
    <source>
        <dbReference type="Pfam" id="PF20258"/>
    </source>
</evidence>
<dbReference type="InterPro" id="IPR014729">
    <property type="entry name" value="Rossmann-like_a/b/a_fold"/>
</dbReference>
<dbReference type="Pfam" id="PF02657">
    <property type="entry name" value="SufE"/>
    <property type="match status" value="1"/>
</dbReference>
<dbReference type="Pfam" id="PF20259">
    <property type="entry name" value="tRNA_Me_trans_M"/>
    <property type="match status" value="1"/>
</dbReference>
<evidence type="ECO:0000256" key="6">
    <source>
        <dbReference type="ARBA" id="ARBA00022694"/>
    </source>
</evidence>
<dbReference type="InterPro" id="IPR046885">
    <property type="entry name" value="MnmA-like_C"/>
</dbReference>
<feature type="chain" id="PRO_5040877659" description="tRNA-5-taurinomethyluridine 2-sulfurtransferase" evidence="12">
    <location>
        <begin position="27"/>
        <end position="713"/>
    </location>
</feature>
<evidence type="ECO:0000256" key="7">
    <source>
        <dbReference type="ARBA" id="ARBA00022741"/>
    </source>
</evidence>
<sequence>MASLPLPPLLLLLLLWLQSCPTPSHPFSFSFVLAPHNSNHRTNRNKFQSITELRSLQDDIDAVSSSIATLPPDALLKRLVALSSDAANTPLSRIYGKYDLSNVDGRSYSTEIIPIFDKNYLIKMCTATPPPKLQYQIKTFRDDGSERTTLHPVNERFEEVVDDRSGMYAAGTALSRITTYSEEGHVTETKYTRNGEDSVDVTARSGDAEGNLIIKRKRNGDQLPQVERYERTEQIPMSQLSKVPGCTSITQVGVIVYKDKVRVFGVSDAAVSRGIMWLVCNVLSGNSVEEVLNCDASEFTSRIGLDVGLSEGRGNGIGNIVRTVQKLLRGEGPRSTTTNTGTSERPRTAVLLSGGVDSSVALNLLKETHDVTAFYLKIWLEDELAHLGQCPWEDDWNVCVDVCEQAGVPLESMSLQKEYKEKIISYTIEEAKMGRTPNPDVMCNSRVKFGCFLEGIADRGFDYVASGHYAQLEDNGNGGKRLIRGVDPVKDQSYFLCGLTQAQLKNVLFPVGGFPKSEVRELAEKFQLPNRHRPDSQGLCFLGKVKFDDFIREYLGEDEGDVFDAGADEEEIIGRHKGLWFHTVGQRKGLGGVLDVRKNSQGPWYVVAKDVEKNRLFVSNKYDEERFEGCRKELRVQDIHWLEEEGEGGEGEYYMKIRHGPSLAKGKLELDAEGGKIVLDEKDGGLAAGQFVAFYDEDAVCVGSAVIAEASVM</sequence>
<dbReference type="SUPFAM" id="SSF52402">
    <property type="entry name" value="Adenine nucleotide alpha hydrolases-like"/>
    <property type="match status" value="1"/>
</dbReference>
<keyword evidence="9" id="KW-0694">RNA-binding</keyword>
<evidence type="ECO:0000256" key="8">
    <source>
        <dbReference type="ARBA" id="ARBA00022840"/>
    </source>
</evidence>
<keyword evidence="12" id="KW-0732">Signal</keyword>
<feature type="domain" description="tRNA-specific 2-thiouridylase MnmA-like C-terminal" evidence="14">
    <location>
        <begin position="631"/>
        <end position="707"/>
    </location>
</feature>
<evidence type="ECO:0000259" key="13">
    <source>
        <dbReference type="Pfam" id="PF02657"/>
    </source>
</evidence>
<evidence type="ECO:0000256" key="5">
    <source>
        <dbReference type="ARBA" id="ARBA00022679"/>
    </source>
</evidence>
<evidence type="ECO:0000313" key="16">
    <source>
        <dbReference type="EMBL" id="GMH94806.1"/>
    </source>
</evidence>
<comment type="similarity">
    <text evidence="2">Belongs to the MnmA/TRMU family.</text>
</comment>
<dbReference type="EMBL" id="BRXX01000160">
    <property type="protein sequence ID" value="GMH94806.1"/>
    <property type="molecule type" value="Genomic_DNA"/>
</dbReference>
<dbReference type="InterPro" id="IPR004506">
    <property type="entry name" value="MnmA-like"/>
</dbReference>
<dbReference type="InterPro" id="IPR003808">
    <property type="entry name" value="Fe-S_metab-assoc_dom"/>
</dbReference>
<dbReference type="CDD" id="cd01998">
    <property type="entry name" value="MnmA_TRMU-like"/>
    <property type="match status" value="1"/>
</dbReference>
<feature type="signal peptide" evidence="12">
    <location>
        <begin position="1"/>
        <end position="26"/>
    </location>
</feature>
<dbReference type="HAMAP" id="MF_00144">
    <property type="entry name" value="tRNA_thiouridyl_MnmA"/>
    <property type="match status" value="1"/>
</dbReference>
<name>A0A9W7BQV0_9STRA</name>
<dbReference type="Gene3D" id="3.90.1010.10">
    <property type="match status" value="1"/>
</dbReference>
<dbReference type="InterPro" id="IPR023382">
    <property type="entry name" value="MnmA-like_central_sf"/>
</dbReference>
<keyword evidence="8" id="KW-0067">ATP-binding</keyword>
<dbReference type="PANTHER" id="PTHR43052">
    <property type="match status" value="1"/>
</dbReference>
<proteinExistence type="inferred from homology"/>
<dbReference type="Pfam" id="PF20258">
    <property type="entry name" value="tRNA_Me_trans_C"/>
    <property type="match status" value="1"/>
</dbReference>
<dbReference type="PANTHER" id="PTHR43052:SF1">
    <property type="entry name" value="TRNA-5-TAURINOMETHYLURIDINE 2-SULFURTRANSFERASE"/>
    <property type="match status" value="1"/>
</dbReference>
<dbReference type="AlphaFoldDB" id="A0A9W7BQV0"/>
<dbReference type="GO" id="GO:0000049">
    <property type="term" value="F:tRNA binding"/>
    <property type="evidence" value="ECO:0007669"/>
    <property type="project" value="UniProtKB-KW"/>
</dbReference>
<reference evidence="17" key="1">
    <citation type="journal article" date="2023" name="Commun. Biol.">
        <title>Genome analysis of Parmales, the sister group of diatoms, reveals the evolutionary specialization of diatoms from phago-mixotrophs to photoautotrophs.</title>
        <authorList>
            <person name="Ban H."/>
            <person name="Sato S."/>
            <person name="Yoshikawa S."/>
            <person name="Yamada K."/>
            <person name="Nakamura Y."/>
            <person name="Ichinomiya M."/>
            <person name="Sato N."/>
            <person name="Blanc-Mathieu R."/>
            <person name="Endo H."/>
            <person name="Kuwata A."/>
            <person name="Ogata H."/>
        </authorList>
    </citation>
    <scope>NUCLEOTIDE SEQUENCE [LARGE SCALE GENOMIC DNA]</scope>
    <source>
        <strain evidence="17">NIES 3699</strain>
    </source>
</reference>